<evidence type="ECO:0000313" key="2">
    <source>
        <dbReference type="EMBL" id="CAG5114247.1"/>
    </source>
</evidence>
<gene>
    <name evidence="2" type="ORF">OKIOD_LOCUS17074</name>
</gene>
<name>A0ABN7TF95_OIKDI</name>
<sequence>MSTYIKFENIDGPADFQMKLNMRESIEQKVEFSCGCSFKVNADETAYWAHFCFWMHRLYEGRNIEEEQSLWSDPHFARTPHAFCSQDEEQIRRVDELVEKRRDFLNSTSRYATSSSKSKMADLELKEIYMFLLTKNQPSNYTLSWPLFLRFLVLHLFRCIIYVFVFILSLLFSILFMFLLFLCAIILSMLVPTSNVSMTEGKYSSGLPSSVKRHLQQEHEEAMATTCNEQLVKNTSNQKKINKKMHKKKPNQGKAPNNIRKTKKPARL</sequence>
<feature type="compositionally biased region" description="Basic residues" evidence="1">
    <location>
        <begin position="240"/>
        <end position="251"/>
    </location>
</feature>
<reference evidence="2 3" key="1">
    <citation type="submission" date="2021-04" db="EMBL/GenBank/DDBJ databases">
        <authorList>
            <person name="Bliznina A."/>
        </authorList>
    </citation>
    <scope>NUCLEOTIDE SEQUENCE [LARGE SCALE GENOMIC DNA]</scope>
</reference>
<dbReference type="EMBL" id="OU015567">
    <property type="protein sequence ID" value="CAG5114247.1"/>
    <property type="molecule type" value="Genomic_DNA"/>
</dbReference>
<accession>A0ABN7TF95</accession>
<organism evidence="2 3">
    <name type="scientific">Oikopleura dioica</name>
    <name type="common">Tunicate</name>
    <dbReference type="NCBI Taxonomy" id="34765"/>
    <lineage>
        <taxon>Eukaryota</taxon>
        <taxon>Metazoa</taxon>
        <taxon>Chordata</taxon>
        <taxon>Tunicata</taxon>
        <taxon>Appendicularia</taxon>
        <taxon>Copelata</taxon>
        <taxon>Oikopleuridae</taxon>
        <taxon>Oikopleura</taxon>
    </lineage>
</organism>
<dbReference type="Proteomes" id="UP001158576">
    <property type="component" value="Chromosome 2"/>
</dbReference>
<evidence type="ECO:0000313" key="3">
    <source>
        <dbReference type="Proteomes" id="UP001158576"/>
    </source>
</evidence>
<protein>
    <submittedName>
        <fullName evidence="2">Oidioi.mRNA.OKI2018_I69.chr2.g8309.t1.cds</fullName>
    </submittedName>
</protein>
<evidence type="ECO:0000256" key="1">
    <source>
        <dbReference type="SAM" id="MobiDB-lite"/>
    </source>
</evidence>
<keyword evidence="3" id="KW-1185">Reference proteome</keyword>
<feature type="region of interest" description="Disordered" evidence="1">
    <location>
        <begin position="237"/>
        <end position="268"/>
    </location>
</feature>
<proteinExistence type="predicted"/>